<dbReference type="Proteomes" id="UP000502345">
    <property type="component" value="Chromosome"/>
</dbReference>
<dbReference type="RefSeq" id="WP_166501856.1">
    <property type="nucleotide sequence ID" value="NZ_CP050124.1"/>
</dbReference>
<dbReference type="Pfam" id="PF00440">
    <property type="entry name" value="TetR_N"/>
    <property type="match status" value="2"/>
</dbReference>
<dbReference type="PANTHER" id="PTHR30055:SF237">
    <property type="entry name" value="TRANSCRIPTIONAL REPRESSOR MCE3R"/>
    <property type="match status" value="1"/>
</dbReference>
<dbReference type="InterPro" id="IPR050109">
    <property type="entry name" value="HTH-type_TetR-like_transc_reg"/>
</dbReference>
<evidence type="ECO:0000256" key="2">
    <source>
        <dbReference type="PROSITE-ProRule" id="PRU00335"/>
    </source>
</evidence>
<dbReference type="SUPFAM" id="SSF46689">
    <property type="entry name" value="Homeodomain-like"/>
    <property type="match status" value="2"/>
</dbReference>
<feature type="DNA-binding region" description="H-T-H motif" evidence="2">
    <location>
        <begin position="260"/>
        <end position="279"/>
    </location>
</feature>
<keyword evidence="1 2" id="KW-0238">DNA-binding</keyword>
<evidence type="ECO:0000313" key="4">
    <source>
        <dbReference type="EMBL" id="QIP38222.1"/>
    </source>
</evidence>
<dbReference type="Gene3D" id="1.10.357.10">
    <property type="entry name" value="Tetracycline Repressor, domain 2"/>
    <property type="match status" value="2"/>
</dbReference>
<gene>
    <name evidence="4" type="ORF">G9444_0978</name>
</gene>
<feature type="DNA-binding region" description="H-T-H motif" evidence="2">
    <location>
        <begin position="58"/>
        <end position="77"/>
    </location>
</feature>
<dbReference type="AlphaFoldDB" id="A0A6G9CMY7"/>
<dbReference type="Gene3D" id="1.10.10.60">
    <property type="entry name" value="Homeodomain-like"/>
    <property type="match status" value="2"/>
</dbReference>
<sequence length="424" mass="46811">MSPRQQSVDAQTVDEQTPRVILRAAGSESVKRRPKDRKAKIAAAAAIAFSERGYPAVGVEDIASSVGISGSALYRHFPNKYAMFRHAALELTDALESALDAVSVAADATDRERLREDLLAVIRTTVRNRRTAGIYRWESRFLDAADRKSVRAQAAAVNCRVALHLSRSEPPASARAETILTSAMFSVIGSITAHNLILPQRRMEQVLLDACLSIEHGGSAITWRRSEITVSTRPVTTNKRERLLQEAVRLFDSRGYHDVSIEEIAAAAGLNASGMYRYFPSKAELLGAVFYRAADRLDLATAAVFESATSPEEALRTLSAMYVELSFAQHELMSVYFSEMNNLLPGHRSDLKNRQKLYVVEWARILREIRPDLSAIEAKFLVHAALNLVPDIGRLMKFDVAAENASTLQTFMSAVLFGRPAPPP</sequence>
<accession>A0A6G9CMY7</accession>
<dbReference type="GO" id="GO:0000976">
    <property type="term" value="F:transcription cis-regulatory region binding"/>
    <property type="evidence" value="ECO:0007669"/>
    <property type="project" value="TreeGrafter"/>
</dbReference>
<feature type="domain" description="HTH tetR-type" evidence="3">
    <location>
        <begin position="35"/>
        <end position="95"/>
    </location>
</feature>
<dbReference type="InterPro" id="IPR001647">
    <property type="entry name" value="HTH_TetR"/>
</dbReference>
<proteinExistence type="predicted"/>
<protein>
    <submittedName>
        <fullName evidence="4">TetR family transcriptional regulator</fullName>
    </submittedName>
</protein>
<evidence type="ECO:0000259" key="3">
    <source>
        <dbReference type="PROSITE" id="PS50977"/>
    </source>
</evidence>
<dbReference type="EMBL" id="CP050124">
    <property type="protein sequence ID" value="QIP38222.1"/>
    <property type="molecule type" value="Genomic_DNA"/>
</dbReference>
<evidence type="ECO:0000313" key="5">
    <source>
        <dbReference type="Proteomes" id="UP000502345"/>
    </source>
</evidence>
<organism evidence="4 5">
    <name type="scientific">Rhodococcus erythropolis</name>
    <name type="common">Arthrobacter picolinophilus</name>
    <dbReference type="NCBI Taxonomy" id="1833"/>
    <lineage>
        <taxon>Bacteria</taxon>
        <taxon>Bacillati</taxon>
        <taxon>Actinomycetota</taxon>
        <taxon>Actinomycetes</taxon>
        <taxon>Mycobacteriales</taxon>
        <taxon>Nocardiaceae</taxon>
        <taxon>Rhodococcus</taxon>
        <taxon>Rhodococcus erythropolis group</taxon>
    </lineage>
</organism>
<dbReference type="InterPro" id="IPR009057">
    <property type="entry name" value="Homeodomain-like_sf"/>
</dbReference>
<feature type="domain" description="HTH tetR-type" evidence="3">
    <location>
        <begin position="237"/>
        <end position="297"/>
    </location>
</feature>
<dbReference type="PROSITE" id="PS50977">
    <property type="entry name" value="HTH_TETR_2"/>
    <property type="match status" value="2"/>
</dbReference>
<reference evidence="4 5" key="1">
    <citation type="submission" date="2020-03" db="EMBL/GenBank/DDBJ databases">
        <title>Screen low temperature-resistant strains for efficient degradation of petroleum hydrocarbons under the low temperature.</title>
        <authorList>
            <person name="Wang Y."/>
            <person name="Chen J."/>
        </authorList>
    </citation>
    <scope>NUCLEOTIDE SEQUENCE [LARGE SCALE GENOMIC DNA]</scope>
    <source>
        <strain evidence="4 5">KB1</strain>
    </source>
</reference>
<name>A0A6G9CMY7_RHOER</name>
<dbReference type="PANTHER" id="PTHR30055">
    <property type="entry name" value="HTH-TYPE TRANSCRIPTIONAL REGULATOR RUTR"/>
    <property type="match status" value="1"/>
</dbReference>
<dbReference type="GO" id="GO:0003700">
    <property type="term" value="F:DNA-binding transcription factor activity"/>
    <property type="evidence" value="ECO:0007669"/>
    <property type="project" value="TreeGrafter"/>
</dbReference>
<dbReference type="PRINTS" id="PR00455">
    <property type="entry name" value="HTHTETR"/>
</dbReference>
<evidence type="ECO:0000256" key="1">
    <source>
        <dbReference type="ARBA" id="ARBA00023125"/>
    </source>
</evidence>